<gene>
    <name evidence="1" type="ORF">B296_00036245</name>
</gene>
<protein>
    <submittedName>
        <fullName evidence="1">Uncharacterized protein</fullName>
    </submittedName>
</protein>
<accession>A0A426ZBW2</accession>
<evidence type="ECO:0000313" key="2">
    <source>
        <dbReference type="Proteomes" id="UP000287651"/>
    </source>
</evidence>
<evidence type="ECO:0000313" key="1">
    <source>
        <dbReference type="EMBL" id="RRT61449.1"/>
    </source>
</evidence>
<dbReference type="AlphaFoldDB" id="A0A426ZBW2"/>
<dbReference type="EMBL" id="AMZH03007378">
    <property type="protein sequence ID" value="RRT61449.1"/>
    <property type="molecule type" value="Genomic_DNA"/>
</dbReference>
<name>A0A426ZBW2_ENSVE</name>
<comment type="caution">
    <text evidence="1">The sequence shown here is derived from an EMBL/GenBank/DDBJ whole genome shotgun (WGS) entry which is preliminary data.</text>
</comment>
<proteinExistence type="predicted"/>
<dbReference type="Proteomes" id="UP000287651">
    <property type="component" value="Unassembled WGS sequence"/>
</dbReference>
<sequence length="95" mass="10668">MVTGYFSNLTVSTAAGCAFTFVLGDPTSGGVKSRVGRSDPKDGVVIDQSEPDYSASVRHDACVVDDWYLRRREFENDAWPCREFYDTIPMLMRAY</sequence>
<reference evidence="1 2" key="1">
    <citation type="journal article" date="2014" name="Agronomy (Basel)">
        <title>A Draft Genome Sequence for Ensete ventricosum, the Drought-Tolerant Tree Against Hunger.</title>
        <authorList>
            <person name="Harrison J."/>
            <person name="Moore K.A."/>
            <person name="Paszkiewicz K."/>
            <person name="Jones T."/>
            <person name="Grant M."/>
            <person name="Ambacheew D."/>
            <person name="Muzemil S."/>
            <person name="Studholme D.J."/>
        </authorList>
    </citation>
    <scope>NUCLEOTIDE SEQUENCE [LARGE SCALE GENOMIC DNA]</scope>
</reference>
<organism evidence="1 2">
    <name type="scientific">Ensete ventricosum</name>
    <name type="common">Abyssinian banana</name>
    <name type="synonym">Musa ensete</name>
    <dbReference type="NCBI Taxonomy" id="4639"/>
    <lineage>
        <taxon>Eukaryota</taxon>
        <taxon>Viridiplantae</taxon>
        <taxon>Streptophyta</taxon>
        <taxon>Embryophyta</taxon>
        <taxon>Tracheophyta</taxon>
        <taxon>Spermatophyta</taxon>
        <taxon>Magnoliopsida</taxon>
        <taxon>Liliopsida</taxon>
        <taxon>Zingiberales</taxon>
        <taxon>Musaceae</taxon>
        <taxon>Ensete</taxon>
    </lineage>
</organism>